<reference evidence="1" key="1">
    <citation type="journal article" date="2009" name="Rice">
        <title>De Novo Next Generation Sequencing of Plant Genomes.</title>
        <authorList>
            <person name="Rounsley S."/>
            <person name="Marri P.R."/>
            <person name="Yu Y."/>
            <person name="He R."/>
            <person name="Sisneros N."/>
            <person name="Goicoechea J.L."/>
            <person name="Lee S.J."/>
            <person name="Angelova A."/>
            <person name="Kudrna D."/>
            <person name="Luo M."/>
            <person name="Affourtit J."/>
            <person name="Desany B."/>
            <person name="Knight J."/>
            <person name="Niazi F."/>
            <person name="Egholm M."/>
            <person name="Wing R.A."/>
        </authorList>
    </citation>
    <scope>NUCLEOTIDE SEQUENCE [LARGE SCALE GENOMIC DNA]</scope>
    <source>
        <strain evidence="1">cv. IRGC 105608</strain>
    </source>
</reference>
<protein>
    <submittedName>
        <fullName evidence="1">Uncharacterized protein</fullName>
    </submittedName>
</protein>
<accession>A0A0D3FXF8</accession>
<dbReference type="Gramene" id="OBART04G17260.1">
    <property type="protein sequence ID" value="OBART04G17260.1"/>
    <property type="gene ID" value="OBART04G17260"/>
</dbReference>
<reference evidence="1" key="2">
    <citation type="submission" date="2015-03" db="UniProtKB">
        <authorList>
            <consortium name="EnsemblPlants"/>
        </authorList>
    </citation>
    <scope>IDENTIFICATION</scope>
</reference>
<dbReference type="EnsemblPlants" id="OBART04G17260.1">
    <property type="protein sequence ID" value="OBART04G17260.1"/>
    <property type="gene ID" value="OBART04G17260"/>
</dbReference>
<proteinExistence type="predicted"/>
<evidence type="ECO:0000313" key="2">
    <source>
        <dbReference type="Proteomes" id="UP000026960"/>
    </source>
</evidence>
<dbReference type="HOGENOM" id="CLU_1317203_0_0_1"/>
<name>A0A0D3FXF8_9ORYZ</name>
<keyword evidence="2" id="KW-1185">Reference proteome</keyword>
<sequence>MSRDLALSCSDVAIAWAALCCSPGSRRAASTAVCRIVDDRATSSKKTARILSLWDDMIIDRSIAESEFALIAVGKRGRSVAFSWVGQWTVCTYRPTIGRLMYRDGNRIRRVQVVPIHTRVHKIICARGYTHYYMMGKDGCPCPSPADVSYPRACPFTRHNKSSGTKSLQDSKFESNLKHQIFSASVWCLSSGGDRVRGREIIREIKGKP</sequence>
<dbReference type="PaxDb" id="65489-OBART04G17260.1"/>
<dbReference type="Proteomes" id="UP000026960">
    <property type="component" value="Chromosome 4"/>
</dbReference>
<organism evidence="1">
    <name type="scientific">Oryza barthii</name>
    <dbReference type="NCBI Taxonomy" id="65489"/>
    <lineage>
        <taxon>Eukaryota</taxon>
        <taxon>Viridiplantae</taxon>
        <taxon>Streptophyta</taxon>
        <taxon>Embryophyta</taxon>
        <taxon>Tracheophyta</taxon>
        <taxon>Spermatophyta</taxon>
        <taxon>Magnoliopsida</taxon>
        <taxon>Liliopsida</taxon>
        <taxon>Poales</taxon>
        <taxon>Poaceae</taxon>
        <taxon>BOP clade</taxon>
        <taxon>Oryzoideae</taxon>
        <taxon>Oryzeae</taxon>
        <taxon>Oryzinae</taxon>
        <taxon>Oryza</taxon>
    </lineage>
</organism>
<evidence type="ECO:0000313" key="1">
    <source>
        <dbReference type="EnsemblPlants" id="OBART04G17260.1"/>
    </source>
</evidence>
<dbReference type="AlphaFoldDB" id="A0A0D3FXF8"/>